<name>A0A6L9MX64_9ALTE</name>
<proteinExistence type="inferred from homology"/>
<evidence type="ECO:0000313" key="21">
    <source>
        <dbReference type="EMBL" id="NDW22756.1"/>
    </source>
</evidence>
<dbReference type="AlphaFoldDB" id="A0A6L9MX64"/>
<evidence type="ECO:0000256" key="3">
    <source>
        <dbReference type="ARBA" id="ARBA00016337"/>
    </source>
</evidence>
<dbReference type="GO" id="GO:0005886">
    <property type="term" value="C:plasma membrane"/>
    <property type="evidence" value="ECO:0007669"/>
    <property type="project" value="UniProtKB-SubCell"/>
</dbReference>
<evidence type="ECO:0000256" key="11">
    <source>
        <dbReference type="ARBA" id="ARBA00022842"/>
    </source>
</evidence>
<reference evidence="21 22" key="1">
    <citation type="submission" date="2020-01" db="EMBL/GenBank/DDBJ databases">
        <title>Genomes of bacteria type strains.</title>
        <authorList>
            <person name="Chen J."/>
            <person name="Zhu S."/>
            <person name="Yang J."/>
        </authorList>
    </citation>
    <scope>NUCLEOTIDE SEQUENCE [LARGE SCALE GENOMIC DNA]</scope>
    <source>
        <strain evidence="21 22">LMG 22958</strain>
    </source>
</reference>
<dbReference type="Gene3D" id="3.10.520.10">
    <property type="entry name" value="ApbE-like domains"/>
    <property type="match status" value="1"/>
</dbReference>
<feature type="binding site" evidence="19">
    <location>
        <position position="291"/>
    </location>
    <ligand>
        <name>Mg(2+)</name>
        <dbReference type="ChEBI" id="CHEBI:18420"/>
    </ligand>
</feature>
<comment type="subcellular location">
    <subcellularLocation>
        <location evidence="17 20">Cell inner membrane</location>
        <topology evidence="17 20">Lipid-anchor</topology>
        <orientation evidence="17 20">Periplasmic side</orientation>
    </subcellularLocation>
</comment>
<gene>
    <name evidence="21" type="ORF">GTW09_14600</name>
</gene>
<dbReference type="SUPFAM" id="SSF143631">
    <property type="entry name" value="ApbE-like"/>
    <property type="match status" value="1"/>
</dbReference>
<dbReference type="Pfam" id="PF02424">
    <property type="entry name" value="ApbE"/>
    <property type="match status" value="1"/>
</dbReference>
<evidence type="ECO:0000256" key="16">
    <source>
        <dbReference type="ARBA" id="ARBA00048540"/>
    </source>
</evidence>
<dbReference type="InterPro" id="IPR003374">
    <property type="entry name" value="ApbE-like_sf"/>
</dbReference>
<keyword evidence="5 20" id="KW-0997">Cell inner membrane</keyword>
<evidence type="ECO:0000256" key="18">
    <source>
        <dbReference type="PIRNR" id="PIRNR006268"/>
    </source>
</evidence>
<dbReference type="EC" id="2.7.1.180" evidence="2 18"/>
<evidence type="ECO:0000256" key="10">
    <source>
        <dbReference type="ARBA" id="ARBA00022827"/>
    </source>
</evidence>
<evidence type="ECO:0000256" key="8">
    <source>
        <dbReference type="ARBA" id="ARBA00022723"/>
    </source>
</evidence>
<evidence type="ECO:0000256" key="6">
    <source>
        <dbReference type="ARBA" id="ARBA00022630"/>
    </source>
</evidence>
<evidence type="ECO:0000256" key="14">
    <source>
        <dbReference type="ARBA" id="ARBA00023288"/>
    </source>
</evidence>
<dbReference type="RefSeq" id="WP_163112489.1">
    <property type="nucleotide sequence ID" value="NZ_JAAAWP010000010.1"/>
</dbReference>
<keyword evidence="9 20" id="KW-0732">Signal</keyword>
<dbReference type="Proteomes" id="UP000478837">
    <property type="component" value="Unassembled WGS sequence"/>
</dbReference>
<feature type="signal peptide" evidence="20">
    <location>
        <begin position="1"/>
        <end position="21"/>
    </location>
</feature>
<dbReference type="FunFam" id="3.10.520.10:FF:000001">
    <property type="entry name" value="FAD:protein FMN transferase"/>
    <property type="match status" value="1"/>
</dbReference>
<dbReference type="PROSITE" id="PS51257">
    <property type="entry name" value="PROKAR_LIPOPROTEIN"/>
    <property type="match status" value="1"/>
</dbReference>
<evidence type="ECO:0000256" key="17">
    <source>
        <dbReference type="ARBA" id="ARBA00060485"/>
    </source>
</evidence>
<evidence type="ECO:0000256" key="19">
    <source>
        <dbReference type="PIRSR" id="PIRSR006268-2"/>
    </source>
</evidence>
<evidence type="ECO:0000256" key="20">
    <source>
        <dbReference type="RuleBase" id="RU363002"/>
    </source>
</evidence>
<evidence type="ECO:0000256" key="4">
    <source>
        <dbReference type="ARBA" id="ARBA00022475"/>
    </source>
</evidence>
<sequence>MIRFFVRILLAVIAISMVMLASCSDDSRPVVHLQGQTMGTTYNVKYIAADGKAVEGLQSQIDARLVDVNKMMSTYDPTSELSRFNQYRYTDNFPVSGDTLLVVNEALRLAKLSGGVLDVTVGPLVNLWGFGPTKRPEKAPSEDDINDIRDYVGYEKLVSTPSGLKKRHPMLYVDLSTIAKGFGVDEVAEILEQYSIENYLVEIGGEMRVKGLRGDESEWLIAIEKPVTTERAIQKVVSIGTNAVATSGDYRNYYEEDGKRYSHLIDPTSGYPISHNLVSVTVVHPSSMTADGLATAFNVMGWEQAIEIAERENLAVFLIRRTEDSFEEYASPEFDKLVTVHN</sequence>
<evidence type="ECO:0000256" key="7">
    <source>
        <dbReference type="ARBA" id="ARBA00022679"/>
    </source>
</evidence>
<dbReference type="PIRSF" id="PIRSF006268">
    <property type="entry name" value="ApbE"/>
    <property type="match status" value="1"/>
</dbReference>
<protein>
    <recommendedName>
        <fullName evidence="3 18">FAD:protein FMN transferase</fullName>
        <ecNumber evidence="2 18">2.7.1.180</ecNumber>
    </recommendedName>
    <alternativeName>
        <fullName evidence="15 18">Flavin transferase</fullName>
    </alternativeName>
</protein>
<feature type="chain" id="PRO_5027158251" description="FAD:protein FMN transferase" evidence="20">
    <location>
        <begin position="22"/>
        <end position="342"/>
    </location>
</feature>
<feature type="binding site" evidence="19">
    <location>
        <position position="177"/>
    </location>
    <ligand>
        <name>Mg(2+)</name>
        <dbReference type="ChEBI" id="CHEBI:18420"/>
    </ligand>
</feature>
<dbReference type="EMBL" id="JAAAWP010000010">
    <property type="protein sequence ID" value="NDW22756.1"/>
    <property type="molecule type" value="Genomic_DNA"/>
</dbReference>
<dbReference type="GO" id="GO:0016740">
    <property type="term" value="F:transferase activity"/>
    <property type="evidence" value="ECO:0007669"/>
    <property type="project" value="UniProtKB-UniRule"/>
</dbReference>
<dbReference type="InterPro" id="IPR024932">
    <property type="entry name" value="ApbE"/>
</dbReference>
<feature type="binding site" evidence="19">
    <location>
        <position position="295"/>
    </location>
    <ligand>
        <name>Mg(2+)</name>
        <dbReference type="ChEBI" id="CHEBI:18420"/>
    </ligand>
</feature>
<evidence type="ECO:0000256" key="2">
    <source>
        <dbReference type="ARBA" id="ARBA00011955"/>
    </source>
</evidence>
<keyword evidence="6 18" id="KW-0285">Flavoprotein</keyword>
<evidence type="ECO:0000313" key="22">
    <source>
        <dbReference type="Proteomes" id="UP000478837"/>
    </source>
</evidence>
<dbReference type="GO" id="GO:0046872">
    <property type="term" value="F:metal ion binding"/>
    <property type="evidence" value="ECO:0007669"/>
    <property type="project" value="UniProtKB-UniRule"/>
</dbReference>
<keyword evidence="14 20" id="KW-0449">Lipoprotein</keyword>
<comment type="similarity">
    <text evidence="1 18 20">Belongs to the ApbE family.</text>
</comment>
<evidence type="ECO:0000256" key="5">
    <source>
        <dbReference type="ARBA" id="ARBA00022519"/>
    </source>
</evidence>
<keyword evidence="7 18" id="KW-0808">Transferase</keyword>
<keyword evidence="22" id="KW-1185">Reference proteome</keyword>
<organism evidence="21 22">
    <name type="scientific">Alteromonas hispanica</name>
    <dbReference type="NCBI Taxonomy" id="315421"/>
    <lineage>
        <taxon>Bacteria</taxon>
        <taxon>Pseudomonadati</taxon>
        <taxon>Pseudomonadota</taxon>
        <taxon>Gammaproteobacteria</taxon>
        <taxon>Alteromonadales</taxon>
        <taxon>Alteromonadaceae</taxon>
        <taxon>Alteromonas/Salinimonas group</taxon>
        <taxon>Alteromonas</taxon>
    </lineage>
</organism>
<keyword evidence="13" id="KW-0564">Palmitate</keyword>
<evidence type="ECO:0000256" key="13">
    <source>
        <dbReference type="ARBA" id="ARBA00023139"/>
    </source>
</evidence>
<evidence type="ECO:0000256" key="15">
    <source>
        <dbReference type="ARBA" id="ARBA00031306"/>
    </source>
</evidence>
<comment type="function">
    <text evidence="20">Flavin transferase that catalyzes the transfer of the FMN moiety of FAD and its covalent binding to the hydroxyl group of a threonine residue in a target flavoprotein.</text>
</comment>
<keyword evidence="12" id="KW-0472">Membrane</keyword>
<dbReference type="PANTHER" id="PTHR30040">
    <property type="entry name" value="THIAMINE BIOSYNTHESIS LIPOPROTEIN APBE"/>
    <property type="match status" value="1"/>
</dbReference>
<keyword evidence="8 18" id="KW-0479">Metal-binding</keyword>
<evidence type="ECO:0000256" key="1">
    <source>
        <dbReference type="ARBA" id="ARBA00008282"/>
    </source>
</evidence>
<comment type="caution">
    <text evidence="21">The sequence shown here is derived from an EMBL/GenBank/DDBJ whole genome shotgun (WGS) entry which is preliminary data.</text>
</comment>
<keyword evidence="11 18" id="KW-0460">Magnesium</keyword>
<keyword evidence="4" id="KW-1003">Cell membrane</keyword>
<comment type="catalytic activity">
    <reaction evidence="16 18 20">
        <text>L-threonyl-[protein] + FAD = FMN-L-threonyl-[protein] + AMP + H(+)</text>
        <dbReference type="Rhea" id="RHEA:36847"/>
        <dbReference type="Rhea" id="RHEA-COMP:11060"/>
        <dbReference type="Rhea" id="RHEA-COMP:11061"/>
        <dbReference type="ChEBI" id="CHEBI:15378"/>
        <dbReference type="ChEBI" id="CHEBI:30013"/>
        <dbReference type="ChEBI" id="CHEBI:57692"/>
        <dbReference type="ChEBI" id="CHEBI:74257"/>
        <dbReference type="ChEBI" id="CHEBI:456215"/>
        <dbReference type="EC" id="2.7.1.180"/>
    </reaction>
</comment>
<evidence type="ECO:0000256" key="12">
    <source>
        <dbReference type="ARBA" id="ARBA00023136"/>
    </source>
</evidence>
<dbReference type="PANTHER" id="PTHR30040:SF2">
    <property type="entry name" value="FAD:PROTEIN FMN TRANSFERASE"/>
    <property type="match status" value="1"/>
</dbReference>
<comment type="cofactor">
    <cofactor evidence="19">
        <name>Mg(2+)</name>
        <dbReference type="ChEBI" id="CHEBI:18420"/>
    </cofactor>
    <cofactor evidence="19">
        <name>Mn(2+)</name>
        <dbReference type="ChEBI" id="CHEBI:29035"/>
    </cofactor>
    <text evidence="19">Magnesium. Can also use manganese.</text>
</comment>
<evidence type="ECO:0000256" key="9">
    <source>
        <dbReference type="ARBA" id="ARBA00022729"/>
    </source>
</evidence>
<keyword evidence="10 18" id="KW-0274">FAD</keyword>
<accession>A0A6L9MX64</accession>